<dbReference type="Gene3D" id="3.40.50.300">
    <property type="entry name" value="P-loop containing nucleotide triphosphate hydrolases"/>
    <property type="match status" value="2"/>
</dbReference>
<dbReference type="PANTHER" id="PTHR10887">
    <property type="entry name" value="DNA2/NAM7 HELICASE FAMILY"/>
    <property type="match status" value="1"/>
</dbReference>
<dbReference type="GeneID" id="94192973"/>
<feature type="region of interest" description="Disordered" evidence="2">
    <location>
        <begin position="1"/>
        <end position="23"/>
    </location>
</feature>
<dbReference type="Pfam" id="PF13087">
    <property type="entry name" value="AAA_12"/>
    <property type="match status" value="1"/>
</dbReference>
<gene>
    <name evidence="4" type="ORF">BcabD6B2_09250</name>
</gene>
<dbReference type="InterPro" id="IPR047187">
    <property type="entry name" value="SF1_C_Upf1"/>
</dbReference>
<proteinExistence type="predicted"/>
<keyword evidence="5" id="KW-1185">Reference proteome</keyword>
<name>A0AAV4LNX0_BABCB</name>
<dbReference type="InterPro" id="IPR045055">
    <property type="entry name" value="DNA2/NAM7-like"/>
</dbReference>
<evidence type="ECO:0000259" key="3">
    <source>
        <dbReference type="SMART" id="SM00487"/>
    </source>
</evidence>
<dbReference type="RefSeq" id="XP_067713561.1">
    <property type="nucleotide sequence ID" value="XM_067857460.1"/>
</dbReference>
<keyword evidence="4" id="KW-0378">Hydrolase</keyword>
<dbReference type="SUPFAM" id="SSF52540">
    <property type="entry name" value="P-loop containing nucleoside triphosphate hydrolases"/>
    <property type="match status" value="1"/>
</dbReference>
<protein>
    <submittedName>
        <fullName evidence="4">tRNA-splicing endonuclease</fullName>
    </submittedName>
</protein>
<dbReference type="PANTHER" id="PTHR10887:SF495">
    <property type="entry name" value="HELICASE SENATAXIN ISOFORM X1-RELATED"/>
    <property type="match status" value="1"/>
</dbReference>
<feature type="region of interest" description="Disordered" evidence="2">
    <location>
        <begin position="997"/>
        <end position="1023"/>
    </location>
</feature>
<dbReference type="CDD" id="cd18042">
    <property type="entry name" value="DEXXQc_SETX"/>
    <property type="match status" value="1"/>
</dbReference>
<evidence type="ECO:0000256" key="2">
    <source>
        <dbReference type="SAM" id="MobiDB-lite"/>
    </source>
</evidence>
<dbReference type="GO" id="GO:0003678">
    <property type="term" value="F:DNA helicase activity"/>
    <property type="evidence" value="ECO:0007669"/>
    <property type="project" value="UniProtKB-EC"/>
</dbReference>
<dbReference type="InterPro" id="IPR041679">
    <property type="entry name" value="DNA2/NAM7-like_C"/>
</dbReference>
<comment type="caution">
    <text evidence="4">The sequence shown here is derived from an EMBL/GenBank/DDBJ whole genome shotgun (WGS) entry which is preliminary data.</text>
</comment>
<evidence type="ECO:0000313" key="5">
    <source>
        <dbReference type="Proteomes" id="UP001497744"/>
    </source>
</evidence>
<dbReference type="Pfam" id="PF13086">
    <property type="entry name" value="AAA_11"/>
    <property type="match status" value="1"/>
</dbReference>
<dbReference type="EMBL" id="BPLF01000001">
    <property type="protein sequence ID" value="GIX61490.1"/>
    <property type="molecule type" value="Genomic_DNA"/>
</dbReference>
<dbReference type="GO" id="GO:0004519">
    <property type="term" value="F:endonuclease activity"/>
    <property type="evidence" value="ECO:0007669"/>
    <property type="project" value="UniProtKB-KW"/>
</dbReference>
<accession>A0AAV4LNX0</accession>
<comment type="catalytic activity">
    <reaction evidence="1">
        <text>ATP + H2O = ADP + phosphate + H(+)</text>
        <dbReference type="Rhea" id="RHEA:13065"/>
        <dbReference type="ChEBI" id="CHEBI:15377"/>
        <dbReference type="ChEBI" id="CHEBI:15378"/>
        <dbReference type="ChEBI" id="CHEBI:30616"/>
        <dbReference type="ChEBI" id="CHEBI:43474"/>
        <dbReference type="ChEBI" id="CHEBI:456216"/>
        <dbReference type="EC" id="3.6.4.12"/>
    </reaction>
    <physiologicalReaction direction="left-to-right" evidence="1">
        <dbReference type="Rhea" id="RHEA:13066"/>
    </physiologicalReaction>
</comment>
<dbReference type="InterPro" id="IPR041677">
    <property type="entry name" value="DNA2/NAM7_AAA_11"/>
</dbReference>
<sequence>MVSPTFTSSASADSCGRSASFGPSERFRSANELLERILSVDFHRDLPKEESGSLADVARRIRWHRPLEPLPSVIGDVETYHRSFFPLYMIECLQMLSSNKYMSMGYPTPVKRLSCTTTMCFADVTVRSDVPFSFIMGDIVLLYVGPPGHNLLPGQEIDVRHTEIPALSPDDTPPYVAVPPDHPLYQDTLNHALAYVMSVQRLNCVLRMLVLPPRYMTLETFDMRSVERLEAIQELLGDPSARAGNRRDMAGYDMDKGVWYVSKLCSFATSMREFRALCRMESMPLAKMLLRQYDGPPLDTLEAASDKHACLQGIRIPRKLRESLEASFNVAQLRAIRNSLKSEGITLIQGPPGTGKTTTIIGLISAILEHESLPSFVDGGSGSEEKKGPHVETGTRTPWMMSTFAGQEPLDVTFDELNATGTHDDGAAHRYDSYACMVQEKATSPETVTVPILRHRNRRILICAPSNAAIDEIVRRLVRPVTGGIFNHEGERYNPTVTRIGPNFHDDLSAFSLNNKVERLILLKYGTTFTKVSKHTRELLATKTLRDSDIVCSTLSACGSNELFAHRRMFDTLIVDEATQAVELSTLIALCIGCRRVILVGDPCQLSATVCSNVAVSLNYDRSLFQRLQICGYPVNLLNIQYRMDPLISRFPSMYFYKNQLKDAPAVYQRPQDDWREFPLLRPTVFYAIDSMQTKNETSYMNEMEAEIVCQLIDIILEVLSAEPEFRLSSLEQRVAVITTYSAQVVLLKETIARRHPQLVLPPAEKEEPKAPGPKVPKLLIDVSSVDGFQGMEKEIVIFSAVRTSYMSGRKVVKKSLQELTPAHVLTIDGEPHEPEAAKRFARISEDYFEGIKTGQIVSDIQDVADVSFIADRRRINVAITRACRNLFIIGNPRFLLGHKHWYSLYMHYAQCGCIFLCKTERSHIKAGYLKEWAREYLQKNKVGSRSEAVHEEPVAAPVCGPADGMSSRRRAEPGARMQFNWVGAREMAPRKLVRAAMGGTPQPPLWPRKDRPPPHRPRPTNFNGALSGSAALSSSVHCSCGQRRFLNRCVTALDSVSADYCELHHGELAGAPVGLGGRDVREWQRALLARGEAQLRVEGGALPVGEGEDLEDARVGGLLHGVVEQALRNVDASILGEDGECQHDQGQGLRFGAARALPEPLLVCYVPLVFDDVAEHQADGVVVGVELVVERVDQQQPRLAQRVDGHVVNVAGALGEGVVALGLGLPCLLLVRRLKLELLGELQRDRLEGRHGVAEELRYESVPQKAGGPRCCGSGD</sequence>
<evidence type="ECO:0000313" key="4">
    <source>
        <dbReference type="EMBL" id="GIX61490.1"/>
    </source>
</evidence>
<dbReference type="Proteomes" id="UP001497744">
    <property type="component" value="Unassembled WGS sequence"/>
</dbReference>
<dbReference type="AlphaFoldDB" id="A0AAV4LNX0"/>
<feature type="domain" description="Helicase ATP-binding" evidence="3">
    <location>
        <begin position="324"/>
        <end position="643"/>
    </location>
</feature>
<organism evidence="4 5">
    <name type="scientific">Babesia caballi</name>
    <dbReference type="NCBI Taxonomy" id="5871"/>
    <lineage>
        <taxon>Eukaryota</taxon>
        <taxon>Sar</taxon>
        <taxon>Alveolata</taxon>
        <taxon>Apicomplexa</taxon>
        <taxon>Aconoidasida</taxon>
        <taxon>Piroplasmida</taxon>
        <taxon>Babesiidae</taxon>
        <taxon>Babesia</taxon>
    </lineage>
</organism>
<reference evidence="4 5" key="1">
    <citation type="submission" date="2021-06" db="EMBL/GenBank/DDBJ databases">
        <title>Genome sequence of Babesia caballi.</title>
        <authorList>
            <person name="Yamagishi J."/>
            <person name="Kidaka T."/>
            <person name="Ochi A."/>
        </authorList>
    </citation>
    <scope>NUCLEOTIDE SEQUENCE [LARGE SCALE GENOMIC DNA]</scope>
    <source>
        <strain evidence="4">USDA-D6B2</strain>
    </source>
</reference>
<dbReference type="SMART" id="SM00487">
    <property type="entry name" value="DEXDc"/>
    <property type="match status" value="1"/>
</dbReference>
<evidence type="ECO:0000256" key="1">
    <source>
        <dbReference type="ARBA" id="ARBA00048432"/>
    </source>
</evidence>
<dbReference type="InterPro" id="IPR027417">
    <property type="entry name" value="P-loop_NTPase"/>
</dbReference>
<dbReference type="InterPro" id="IPR014001">
    <property type="entry name" value="Helicase_ATP-bd"/>
</dbReference>
<dbReference type="CDD" id="cd18808">
    <property type="entry name" value="SF1_C_Upf1"/>
    <property type="match status" value="1"/>
</dbReference>
<feature type="compositionally biased region" description="Polar residues" evidence="2">
    <location>
        <begin position="1"/>
        <end position="12"/>
    </location>
</feature>
<keyword evidence="4" id="KW-0540">Nuclease</keyword>
<keyword evidence="4" id="KW-0255">Endonuclease</keyword>